<dbReference type="Gene3D" id="3.10.450.50">
    <property type="match status" value="1"/>
</dbReference>
<dbReference type="EMBL" id="JACOOL010000004">
    <property type="protein sequence ID" value="MBC5636494.1"/>
    <property type="molecule type" value="Genomic_DNA"/>
</dbReference>
<dbReference type="Pfam" id="PF14534">
    <property type="entry name" value="DUF4440"/>
    <property type="match status" value="1"/>
</dbReference>
<feature type="domain" description="DUF4440" evidence="1">
    <location>
        <begin position="5"/>
        <end position="113"/>
    </location>
</feature>
<dbReference type="SUPFAM" id="SSF54427">
    <property type="entry name" value="NTF2-like"/>
    <property type="match status" value="1"/>
</dbReference>
<proteinExistence type="predicted"/>
<evidence type="ECO:0000313" key="2">
    <source>
        <dbReference type="EMBL" id="MBC5636494.1"/>
    </source>
</evidence>
<gene>
    <name evidence="2" type="ORF">H8S33_06615</name>
</gene>
<keyword evidence="3" id="KW-1185">Reference proteome</keyword>
<dbReference type="Proteomes" id="UP000637359">
    <property type="component" value="Unassembled WGS sequence"/>
</dbReference>
<reference evidence="2" key="1">
    <citation type="submission" date="2020-08" db="EMBL/GenBank/DDBJ databases">
        <title>Genome public.</title>
        <authorList>
            <person name="Liu C."/>
            <person name="Sun Q."/>
        </authorList>
    </citation>
    <scope>NUCLEOTIDE SEQUENCE</scope>
    <source>
        <strain evidence="2">BX22</strain>
    </source>
</reference>
<sequence>MGYEQALEAYIAATNTHDFHQVSILLADDAVYWFSDKTCRSNAEIQAYFEHAWETIKDEVYRATDIEWIVAEENTATCIYTYQYEGYANGKFVQGSGRATNVFIKDSNGNWKLVHEHLSSLG</sequence>
<organism evidence="2 3">
    <name type="scientific">Ornithinibacillus hominis</name>
    <dbReference type="NCBI Taxonomy" id="2763055"/>
    <lineage>
        <taxon>Bacteria</taxon>
        <taxon>Bacillati</taxon>
        <taxon>Bacillota</taxon>
        <taxon>Bacilli</taxon>
        <taxon>Bacillales</taxon>
        <taxon>Bacillaceae</taxon>
        <taxon>Ornithinibacillus</taxon>
    </lineage>
</organism>
<name>A0A923L4U7_9BACI</name>
<evidence type="ECO:0000313" key="3">
    <source>
        <dbReference type="Proteomes" id="UP000637359"/>
    </source>
</evidence>
<dbReference type="AlphaFoldDB" id="A0A923L4U7"/>
<protein>
    <submittedName>
        <fullName evidence="2">Nuclear transport factor 2 family protein</fullName>
    </submittedName>
</protein>
<accession>A0A923L4U7</accession>
<comment type="caution">
    <text evidence="2">The sequence shown here is derived from an EMBL/GenBank/DDBJ whole genome shotgun (WGS) entry which is preliminary data.</text>
</comment>
<dbReference type="InterPro" id="IPR027843">
    <property type="entry name" value="DUF4440"/>
</dbReference>
<dbReference type="RefSeq" id="WP_186869206.1">
    <property type="nucleotide sequence ID" value="NZ_JACOOL010000004.1"/>
</dbReference>
<dbReference type="InterPro" id="IPR032710">
    <property type="entry name" value="NTF2-like_dom_sf"/>
</dbReference>
<evidence type="ECO:0000259" key="1">
    <source>
        <dbReference type="Pfam" id="PF14534"/>
    </source>
</evidence>